<evidence type="ECO:0000313" key="1">
    <source>
        <dbReference type="EMBL" id="KAF6339818.1"/>
    </source>
</evidence>
<comment type="caution">
    <text evidence="1">The sequence shown here is derived from an EMBL/GenBank/DDBJ whole genome shotgun (WGS) entry which is preliminary data.</text>
</comment>
<dbReference type="EMBL" id="JACAGC010000010">
    <property type="protein sequence ID" value="KAF6339818.1"/>
    <property type="molecule type" value="Genomic_DNA"/>
</dbReference>
<proteinExistence type="predicted"/>
<dbReference type="SUPFAM" id="SSF58069">
    <property type="entry name" value="Virus ectodomain"/>
    <property type="match status" value="1"/>
</dbReference>
<accession>A0A7J7WRB9</accession>
<sequence>MAYSYVPAYSTGGPCSLGRLTLFLPQKPHQVRHHRELALDPSCDSDIHLFSPAEYIPLSLFVVPAMTIALNVEISHIACSMAKALNATSQAIHTMNQELGQVGEVVLENQAAKDYLLLKHNQGCEDFKGLCCFNLSDNSHLIEDKELSLAVAYGASVLVDHSVAGYNGLQSNKTLIWICSSTGDPQRDLWKALAVCLLLRPSSA</sequence>
<dbReference type="Gene3D" id="1.10.287.210">
    <property type="match status" value="1"/>
</dbReference>
<name>A0A7J7WRB9_RHIFE</name>
<dbReference type="Proteomes" id="UP000585614">
    <property type="component" value="Unassembled WGS sequence"/>
</dbReference>
<organism evidence="1 2">
    <name type="scientific">Rhinolophus ferrumequinum</name>
    <name type="common">Greater horseshoe bat</name>
    <dbReference type="NCBI Taxonomy" id="59479"/>
    <lineage>
        <taxon>Eukaryota</taxon>
        <taxon>Metazoa</taxon>
        <taxon>Chordata</taxon>
        <taxon>Craniata</taxon>
        <taxon>Vertebrata</taxon>
        <taxon>Euteleostomi</taxon>
        <taxon>Mammalia</taxon>
        <taxon>Eutheria</taxon>
        <taxon>Laurasiatheria</taxon>
        <taxon>Chiroptera</taxon>
        <taxon>Yinpterochiroptera</taxon>
        <taxon>Rhinolophoidea</taxon>
        <taxon>Rhinolophidae</taxon>
        <taxon>Rhinolophinae</taxon>
        <taxon>Rhinolophus</taxon>
    </lineage>
</organism>
<protein>
    <submittedName>
        <fullName evidence="1">Uncharacterized protein</fullName>
    </submittedName>
</protein>
<reference evidence="1 2" key="1">
    <citation type="journal article" date="2020" name="Nature">
        <title>Six reference-quality genomes reveal evolution of bat adaptations.</title>
        <authorList>
            <person name="Jebb D."/>
            <person name="Huang Z."/>
            <person name="Pippel M."/>
            <person name="Hughes G.M."/>
            <person name="Lavrichenko K."/>
            <person name="Devanna P."/>
            <person name="Winkler S."/>
            <person name="Jermiin L.S."/>
            <person name="Skirmuntt E.C."/>
            <person name="Katzourakis A."/>
            <person name="Burkitt-Gray L."/>
            <person name="Ray D.A."/>
            <person name="Sullivan K.A.M."/>
            <person name="Roscito J.G."/>
            <person name="Kirilenko B.M."/>
            <person name="Davalos L.M."/>
            <person name="Corthals A.P."/>
            <person name="Power M.L."/>
            <person name="Jones G."/>
            <person name="Ransome R.D."/>
            <person name="Dechmann D.K.N."/>
            <person name="Locatelli A.G."/>
            <person name="Puechmaille S.J."/>
            <person name="Fedrigo O."/>
            <person name="Jarvis E.D."/>
            <person name="Hiller M."/>
            <person name="Vernes S.C."/>
            <person name="Myers E.W."/>
            <person name="Teeling E.C."/>
        </authorList>
    </citation>
    <scope>NUCLEOTIDE SEQUENCE [LARGE SCALE GENOMIC DNA]</scope>
    <source>
        <strain evidence="1">MRhiFer1</strain>
        <tissue evidence="1">Lung</tissue>
    </source>
</reference>
<gene>
    <name evidence="1" type="ORF">mRhiFer1_008081</name>
</gene>
<evidence type="ECO:0000313" key="2">
    <source>
        <dbReference type="Proteomes" id="UP000585614"/>
    </source>
</evidence>
<dbReference type="AlphaFoldDB" id="A0A7J7WRB9"/>